<feature type="compositionally biased region" description="Low complexity" evidence="1">
    <location>
        <begin position="514"/>
        <end position="530"/>
    </location>
</feature>
<feature type="signal peptide" evidence="3">
    <location>
        <begin position="1"/>
        <end position="20"/>
    </location>
</feature>
<evidence type="ECO:0008006" key="6">
    <source>
        <dbReference type="Google" id="ProtNLM"/>
    </source>
</evidence>
<feature type="region of interest" description="Disordered" evidence="1">
    <location>
        <begin position="353"/>
        <end position="443"/>
    </location>
</feature>
<feature type="compositionally biased region" description="Low complexity" evidence="1">
    <location>
        <begin position="358"/>
        <end position="402"/>
    </location>
</feature>
<feature type="compositionally biased region" description="Low complexity" evidence="1">
    <location>
        <begin position="416"/>
        <end position="443"/>
    </location>
</feature>
<evidence type="ECO:0000256" key="2">
    <source>
        <dbReference type="SAM" id="Phobius"/>
    </source>
</evidence>
<feature type="region of interest" description="Disordered" evidence="1">
    <location>
        <begin position="641"/>
        <end position="729"/>
    </location>
</feature>
<feature type="region of interest" description="Disordered" evidence="1">
    <location>
        <begin position="479"/>
        <end position="530"/>
    </location>
</feature>
<feature type="transmembrane region" description="Helical" evidence="2">
    <location>
        <begin position="448"/>
        <end position="468"/>
    </location>
</feature>
<keyword evidence="2" id="KW-0472">Membrane</keyword>
<keyword evidence="2" id="KW-0812">Transmembrane</keyword>
<reference evidence="4" key="2">
    <citation type="submission" date="2023-05" db="EMBL/GenBank/DDBJ databases">
        <authorList>
            <consortium name="Lawrence Berkeley National Laboratory"/>
            <person name="Steindorff A."/>
            <person name="Hensen N."/>
            <person name="Bonometti L."/>
            <person name="Westerberg I."/>
            <person name="Brannstrom I.O."/>
            <person name="Guillou S."/>
            <person name="Cros-Aarteil S."/>
            <person name="Calhoun S."/>
            <person name="Haridas S."/>
            <person name="Kuo A."/>
            <person name="Mondo S."/>
            <person name="Pangilinan J."/>
            <person name="Riley R."/>
            <person name="Labutti K."/>
            <person name="Andreopoulos B."/>
            <person name="Lipzen A."/>
            <person name="Chen C."/>
            <person name="Yanf M."/>
            <person name="Daum C."/>
            <person name="Ng V."/>
            <person name="Clum A."/>
            <person name="Ohm R."/>
            <person name="Martin F."/>
            <person name="Silar P."/>
            <person name="Natvig D."/>
            <person name="Lalanne C."/>
            <person name="Gautier V."/>
            <person name="Ament-Velasquez S.L."/>
            <person name="Kruys A."/>
            <person name="Hutchinson M.I."/>
            <person name="Powell A.J."/>
            <person name="Barry K."/>
            <person name="Miller A.N."/>
            <person name="Grigoriev I.V."/>
            <person name="Debuchy R."/>
            <person name="Gladieux P."/>
            <person name="Thoren M.H."/>
            <person name="Johannesson H."/>
        </authorList>
    </citation>
    <scope>NUCLEOTIDE SEQUENCE</scope>
    <source>
        <strain evidence="4">PSN309</strain>
    </source>
</reference>
<keyword evidence="5" id="KW-1185">Reference proteome</keyword>
<organism evidence="4 5">
    <name type="scientific">Podospora australis</name>
    <dbReference type="NCBI Taxonomy" id="1536484"/>
    <lineage>
        <taxon>Eukaryota</taxon>
        <taxon>Fungi</taxon>
        <taxon>Dikarya</taxon>
        <taxon>Ascomycota</taxon>
        <taxon>Pezizomycotina</taxon>
        <taxon>Sordariomycetes</taxon>
        <taxon>Sordariomycetidae</taxon>
        <taxon>Sordariales</taxon>
        <taxon>Podosporaceae</taxon>
        <taxon>Podospora</taxon>
    </lineage>
</organism>
<evidence type="ECO:0000256" key="1">
    <source>
        <dbReference type="SAM" id="MobiDB-lite"/>
    </source>
</evidence>
<accession>A0AAN6WQC7</accession>
<sequence>MLISRALGTLIVGLTAPVISRWTSTPDFAVHSHSKASLVERIRTKYIYNRQPNNSHEESTPETNLTDEQNTERTATHRGRKRQGSDAGTDDSTSALPVCEGNDGTTLACPKGTSCCVSPTGGAASGHGGTCDGSCSPPSSTLPTVVITETGTSTITSFTGVPETRVLIVTSTAVLTFINPTQQTQTSTITFISCFRRARRTFGTSLAVRPLQTPATASTTETPQSAITRPPAPKSDFKLQQQLRNRGAAAEKRDEVTLTSRVTITTTVFPNIVSRTRTHILFSTTVVAPNAVTTVFVSTTVCRPSASSTISIPVVTPTSSLSAPQPTTSSTTSSESVIPTSAVISTGSDFSTTSTVLIPSSPSSVASTRSSSSTTASPSTIDSTSATAAIPTPSFSATSVTETETETDTESQPVETMTTTSSSSAPTTTPMLNPDAPSDPSSLSPGQIAGLVLGIIFGLFFLILAAFFTRRLVIRRRSAQAQVRQKLTPPKVSGAAGPAPAPVVPPGPGPAPNQPNSGGSGDSSSGAYSGLTGEGEVRIVIRPAPKRRTVSVSSQVWPMPPGYAGRSQSYPIFLEETTTRGTSPQRDRDGDPGSWSIASEQGSLGQAPAEGRNISTGGGTQTRDGLSSVLSIGWDTSIGGSRSEAGGSFPGLGTLLTPPPVRRVEETNPLAVLGGRSSDSDDNDPMMPRPLLTRDDATGGSSGSNGNSSGVHGGGNVSAKGSFGIGKAW</sequence>
<protein>
    <recommendedName>
        <fullName evidence="6">Mid2 domain-containing protein</fullName>
    </recommendedName>
</protein>
<keyword evidence="2" id="KW-1133">Transmembrane helix</keyword>
<feature type="region of interest" description="Disordered" evidence="1">
    <location>
        <begin position="49"/>
        <end position="97"/>
    </location>
</feature>
<evidence type="ECO:0000313" key="4">
    <source>
        <dbReference type="EMBL" id="KAK4186378.1"/>
    </source>
</evidence>
<dbReference type="AlphaFoldDB" id="A0AAN6WQC7"/>
<feature type="compositionally biased region" description="Low complexity" evidence="1">
    <location>
        <begin position="489"/>
        <end position="498"/>
    </location>
</feature>
<feature type="compositionally biased region" description="Pro residues" evidence="1">
    <location>
        <begin position="499"/>
        <end position="513"/>
    </location>
</feature>
<feature type="region of interest" description="Disordered" evidence="1">
    <location>
        <begin position="316"/>
        <end position="337"/>
    </location>
</feature>
<proteinExistence type="predicted"/>
<dbReference type="Proteomes" id="UP001302126">
    <property type="component" value="Unassembled WGS sequence"/>
</dbReference>
<reference evidence="4" key="1">
    <citation type="journal article" date="2023" name="Mol. Phylogenet. Evol.">
        <title>Genome-scale phylogeny and comparative genomics of the fungal order Sordariales.</title>
        <authorList>
            <person name="Hensen N."/>
            <person name="Bonometti L."/>
            <person name="Westerberg I."/>
            <person name="Brannstrom I.O."/>
            <person name="Guillou S."/>
            <person name="Cros-Aarteil S."/>
            <person name="Calhoun S."/>
            <person name="Haridas S."/>
            <person name="Kuo A."/>
            <person name="Mondo S."/>
            <person name="Pangilinan J."/>
            <person name="Riley R."/>
            <person name="LaButti K."/>
            <person name="Andreopoulos B."/>
            <person name="Lipzen A."/>
            <person name="Chen C."/>
            <person name="Yan M."/>
            <person name="Daum C."/>
            <person name="Ng V."/>
            <person name="Clum A."/>
            <person name="Steindorff A."/>
            <person name="Ohm R.A."/>
            <person name="Martin F."/>
            <person name="Silar P."/>
            <person name="Natvig D.O."/>
            <person name="Lalanne C."/>
            <person name="Gautier V."/>
            <person name="Ament-Velasquez S.L."/>
            <person name="Kruys A."/>
            <person name="Hutchinson M.I."/>
            <person name="Powell A.J."/>
            <person name="Barry K."/>
            <person name="Miller A.N."/>
            <person name="Grigoriev I.V."/>
            <person name="Debuchy R."/>
            <person name="Gladieux P."/>
            <person name="Hiltunen Thoren M."/>
            <person name="Johannesson H."/>
        </authorList>
    </citation>
    <scope>NUCLEOTIDE SEQUENCE</scope>
    <source>
        <strain evidence="4">PSN309</strain>
    </source>
</reference>
<dbReference type="EMBL" id="MU864425">
    <property type="protein sequence ID" value="KAK4186378.1"/>
    <property type="molecule type" value="Genomic_DNA"/>
</dbReference>
<keyword evidence="3" id="KW-0732">Signal</keyword>
<comment type="caution">
    <text evidence="4">The sequence shown here is derived from an EMBL/GenBank/DDBJ whole genome shotgun (WGS) entry which is preliminary data.</text>
</comment>
<feature type="chain" id="PRO_5042814036" description="Mid2 domain-containing protein" evidence="3">
    <location>
        <begin position="21"/>
        <end position="729"/>
    </location>
</feature>
<feature type="compositionally biased region" description="Polar residues" evidence="1">
    <location>
        <begin position="213"/>
        <end position="227"/>
    </location>
</feature>
<gene>
    <name evidence="4" type="ORF">QBC35DRAFT_271762</name>
</gene>
<feature type="region of interest" description="Disordered" evidence="1">
    <location>
        <begin position="212"/>
        <end position="234"/>
    </location>
</feature>
<evidence type="ECO:0000256" key="3">
    <source>
        <dbReference type="SAM" id="SignalP"/>
    </source>
</evidence>
<feature type="region of interest" description="Disordered" evidence="1">
    <location>
        <begin position="577"/>
        <end position="625"/>
    </location>
</feature>
<evidence type="ECO:0000313" key="5">
    <source>
        <dbReference type="Proteomes" id="UP001302126"/>
    </source>
</evidence>
<name>A0AAN6WQC7_9PEZI</name>